<feature type="domain" description="N-acetyltransferase" evidence="3">
    <location>
        <begin position="25"/>
        <end position="180"/>
    </location>
</feature>
<evidence type="ECO:0000256" key="2">
    <source>
        <dbReference type="ARBA" id="ARBA00023315"/>
    </source>
</evidence>
<dbReference type="SUPFAM" id="SSF55729">
    <property type="entry name" value="Acyl-CoA N-acyltransferases (Nat)"/>
    <property type="match status" value="1"/>
</dbReference>
<dbReference type="OrthoDB" id="572496at2"/>
<evidence type="ECO:0000259" key="3">
    <source>
        <dbReference type="PROSITE" id="PS51186"/>
    </source>
</evidence>
<dbReference type="InterPro" id="IPR016181">
    <property type="entry name" value="Acyl_CoA_acyltransferase"/>
</dbReference>
<reference evidence="4 5" key="1">
    <citation type="submission" date="2019-12" db="EMBL/GenBank/DDBJ databases">
        <title>Genomic-based taxomic classification of the family Erythrobacteraceae.</title>
        <authorList>
            <person name="Xu L."/>
        </authorList>
    </citation>
    <scope>NUCLEOTIDE SEQUENCE [LARGE SCALE GENOMIC DNA]</scope>
    <source>
        <strain evidence="4 5">JCM 10282</strain>
    </source>
</reference>
<keyword evidence="2" id="KW-0012">Acyltransferase</keyword>
<keyword evidence="1 4" id="KW-0808">Transferase</keyword>
<dbReference type="PANTHER" id="PTHR43800">
    <property type="entry name" value="PEPTIDYL-LYSINE N-ACETYLTRANSFERASE YJAB"/>
    <property type="match status" value="1"/>
</dbReference>
<gene>
    <name evidence="4" type="ORF">GRI59_05665</name>
</gene>
<name>A0A6I4UG37_9SPHN</name>
<dbReference type="Pfam" id="PF00583">
    <property type="entry name" value="Acetyltransf_1"/>
    <property type="match status" value="1"/>
</dbReference>
<accession>A0A6I4UG37</accession>
<dbReference type="InterPro" id="IPR000182">
    <property type="entry name" value="GNAT_dom"/>
</dbReference>
<dbReference type="EMBL" id="WTYB01000001">
    <property type="protein sequence ID" value="MXP38101.1"/>
    <property type="molecule type" value="Genomic_DNA"/>
</dbReference>
<protein>
    <submittedName>
        <fullName evidence="4">GNAT family N-acetyltransferase</fullName>
    </submittedName>
</protein>
<dbReference type="Proteomes" id="UP000430021">
    <property type="component" value="Unassembled WGS sequence"/>
</dbReference>
<dbReference type="CDD" id="cd04301">
    <property type="entry name" value="NAT_SF"/>
    <property type="match status" value="1"/>
</dbReference>
<dbReference type="PANTHER" id="PTHR43800:SF1">
    <property type="entry name" value="PEPTIDYL-LYSINE N-ACETYLTRANSFERASE YJAB"/>
    <property type="match status" value="1"/>
</dbReference>
<evidence type="ECO:0000313" key="5">
    <source>
        <dbReference type="Proteomes" id="UP000430021"/>
    </source>
</evidence>
<dbReference type="GO" id="GO:0016747">
    <property type="term" value="F:acyltransferase activity, transferring groups other than amino-acyl groups"/>
    <property type="evidence" value="ECO:0007669"/>
    <property type="project" value="InterPro"/>
</dbReference>
<dbReference type="AlphaFoldDB" id="A0A6I4UG37"/>
<dbReference type="Gene3D" id="3.40.630.30">
    <property type="match status" value="1"/>
</dbReference>
<dbReference type="PROSITE" id="PS51186">
    <property type="entry name" value="GNAT"/>
    <property type="match status" value="1"/>
</dbReference>
<evidence type="ECO:0000256" key="1">
    <source>
        <dbReference type="ARBA" id="ARBA00022679"/>
    </source>
</evidence>
<proteinExistence type="predicted"/>
<sequence>MGAVRAVPVAGRDGADPDRRVRGQWSLRLARAGDAEAMPEIERAAAVVFAGEPGIDPTATRTPADFARLIRKGHSLVAHVGEAMAGFLVAEPFSRELHIWEMDVAPAYQRRGIGAGLVRAAMIDARNTGFRALTLTTFRDLEWNGPFYARLGFEELTAIDAHPRLAGELANEVEDGLPADRRCAMICFLD</sequence>
<comment type="caution">
    <text evidence="4">The sequence shown here is derived from an EMBL/GenBank/DDBJ whole genome shotgun (WGS) entry which is preliminary data.</text>
</comment>
<organism evidence="4 5">
    <name type="scientific">Erythrobacter ramosus</name>
    <dbReference type="NCBI Taxonomy" id="35811"/>
    <lineage>
        <taxon>Bacteria</taxon>
        <taxon>Pseudomonadati</taxon>
        <taxon>Pseudomonadota</taxon>
        <taxon>Alphaproteobacteria</taxon>
        <taxon>Sphingomonadales</taxon>
        <taxon>Erythrobacteraceae</taxon>
        <taxon>Erythrobacter/Porphyrobacter group</taxon>
        <taxon>Erythrobacter</taxon>
    </lineage>
</organism>
<evidence type="ECO:0000313" key="4">
    <source>
        <dbReference type="EMBL" id="MXP38101.1"/>
    </source>
</evidence>